<dbReference type="Proteomes" id="UP000054144">
    <property type="component" value="Unassembled WGS sequence"/>
</dbReference>
<feature type="non-terminal residue" evidence="2">
    <location>
        <position position="223"/>
    </location>
</feature>
<dbReference type="AlphaFoldDB" id="A0A0D7AFG9"/>
<sequence length="223" mass="24747">MTEYDYSPAAIEQYMATQDRIRRWADNAHEHESQFRSPFDGRQRKKASQDIHHAPTISPANRSPPASPSVVHSRPLPPTPLQLAAQAPQQYVIQSPVLHVPPLFAQYPQMPLQLASKSHNRPPPLNLPAFSCSTCTSESESDCSCNDRRPRVISPRMLPLPMSPTYLVPSPGYMQRMGKRSAHPNMQIRIEPLRSLPGSATPLPLGSFAPFALGSPAFVQPMI</sequence>
<dbReference type="EMBL" id="KN881720">
    <property type="protein sequence ID" value="KIY49884.1"/>
    <property type="molecule type" value="Genomic_DNA"/>
</dbReference>
<name>A0A0D7AFG9_9AGAR</name>
<feature type="compositionally biased region" description="Basic and acidic residues" evidence="1">
    <location>
        <begin position="29"/>
        <end position="53"/>
    </location>
</feature>
<reference evidence="2 3" key="1">
    <citation type="journal article" date="2015" name="Fungal Genet. Biol.">
        <title>Evolution of novel wood decay mechanisms in Agaricales revealed by the genome sequences of Fistulina hepatica and Cylindrobasidium torrendii.</title>
        <authorList>
            <person name="Floudas D."/>
            <person name="Held B.W."/>
            <person name="Riley R."/>
            <person name="Nagy L.G."/>
            <person name="Koehler G."/>
            <person name="Ransdell A.S."/>
            <person name="Younus H."/>
            <person name="Chow J."/>
            <person name="Chiniquy J."/>
            <person name="Lipzen A."/>
            <person name="Tritt A."/>
            <person name="Sun H."/>
            <person name="Haridas S."/>
            <person name="LaButti K."/>
            <person name="Ohm R.A."/>
            <person name="Kues U."/>
            <person name="Blanchette R.A."/>
            <person name="Grigoriev I.V."/>
            <person name="Minto R.E."/>
            <person name="Hibbett D.S."/>
        </authorList>
    </citation>
    <scope>NUCLEOTIDE SEQUENCE [LARGE SCALE GENOMIC DNA]</scope>
    <source>
        <strain evidence="2 3">ATCC 64428</strain>
    </source>
</reference>
<feature type="region of interest" description="Disordered" evidence="1">
    <location>
        <begin position="29"/>
        <end position="81"/>
    </location>
</feature>
<proteinExistence type="predicted"/>
<keyword evidence="3" id="KW-1185">Reference proteome</keyword>
<evidence type="ECO:0000313" key="2">
    <source>
        <dbReference type="EMBL" id="KIY49884.1"/>
    </source>
</evidence>
<protein>
    <submittedName>
        <fullName evidence="2">Uncharacterized protein</fullName>
    </submittedName>
</protein>
<organism evidence="2 3">
    <name type="scientific">Fistulina hepatica ATCC 64428</name>
    <dbReference type="NCBI Taxonomy" id="1128425"/>
    <lineage>
        <taxon>Eukaryota</taxon>
        <taxon>Fungi</taxon>
        <taxon>Dikarya</taxon>
        <taxon>Basidiomycota</taxon>
        <taxon>Agaricomycotina</taxon>
        <taxon>Agaricomycetes</taxon>
        <taxon>Agaricomycetidae</taxon>
        <taxon>Agaricales</taxon>
        <taxon>Fistulinaceae</taxon>
        <taxon>Fistulina</taxon>
    </lineage>
</organism>
<gene>
    <name evidence="2" type="ORF">FISHEDRAFT_57885</name>
</gene>
<accession>A0A0D7AFG9</accession>
<dbReference type="OrthoDB" id="2976199at2759"/>
<evidence type="ECO:0000256" key="1">
    <source>
        <dbReference type="SAM" id="MobiDB-lite"/>
    </source>
</evidence>
<evidence type="ECO:0000313" key="3">
    <source>
        <dbReference type="Proteomes" id="UP000054144"/>
    </source>
</evidence>